<sequence length="253" mass="28415">MRRVANYAMGCVAVLLIHTNSFGQNTESSLTLKESVIDNMLADYNSGGDQSRLFNSPKYDAYDKTIKGSAYFAEPAEFTNGNVEYDGFSYKNMQLMYDLNRGSVIMQLPNRSSMVELVSDRVQSFDIAGHHFVRLDAFSTQGSSSVPDGFYDVMYSGKTEFIVHRQKAMQAGSFSAEATSMYVKVDGTYKNFDSKKSLLSFFKDRKQELSAYIKDNAIEFDADKEQAVIKMVTFYDQVSVAGKQPLLLTVNKK</sequence>
<evidence type="ECO:0000313" key="3">
    <source>
        <dbReference type="Proteomes" id="UP000297540"/>
    </source>
</evidence>
<dbReference type="OrthoDB" id="655382at2"/>
<accession>A0A4Y8SJ99</accession>
<name>A0A4Y8SJ99_9SPHI</name>
<protein>
    <submittedName>
        <fullName evidence="2">Uncharacterized protein</fullName>
    </submittedName>
</protein>
<dbReference type="RefSeq" id="WP_134737908.1">
    <property type="nucleotide sequence ID" value="NZ_SOZE01000004.1"/>
</dbReference>
<keyword evidence="1" id="KW-0732">Signal</keyword>
<gene>
    <name evidence="2" type="ORF">E2R66_05815</name>
</gene>
<feature type="signal peptide" evidence="1">
    <location>
        <begin position="1"/>
        <end position="23"/>
    </location>
</feature>
<evidence type="ECO:0000313" key="2">
    <source>
        <dbReference type="EMBL" id="TFF39139.1"/>
    </source>
</evidence>
<reference evidence="2 3" key="1">
    <citation type="journal article" date="2017" name="Int. J. Syst. Evol. Microbiol.">
        <title>Mucilaginibacterpsychrotolerans sp. nov., isolated from peatlands.</title>
        <authorList>
            <person name="Deng Y."/>
            <person name="Shen L."/>
            <person name="Xu B."/>
            <person name="Liu Y."/>
            <person name="Gu Z."/>
            <person name="Liu H."/>
            <person name="Zhou Y."/>
        </authorList>
    </citation>
    <scope>NUCLEOTIDE SEQUENCE [LARGE SCALE GENOMIC DNA]</scope>
    <source>
        <strain evidence="2 3">NH7-4</strain>
    </source>
</reference>
<keyword evidence="3" id="KW-1185">Reference proteome</keyword>
<dbReference type="Proteomes" id="UP000297540">
    <property type="component" value="Unassembled WGS sequence"/>
</dbReference>
<organism evidence="2 3">
    <name type="scientific">Mucilaginibacter psychrotolerans</name>
    <dbReference type="NCBI Taxonomy" id="1524096"/>
    <lineage>
        <taxon>Bacteria</taxon>
        <taxon>Pseudomonadati</taxon>
        <taxon>Bacteroidota</taxon>
        <taxon>Sphingobacteriia</taxon>
        <taxon>Sphingobacteriales</taxon>
        <taxon>Sphingobacteriaceae</taxon>
        <taxon>Mucilaginibacter</taxon>
    </lineage>
</organism>
<dbReference type="EMBL" id="SOZE01000004">
    <property type="protein sequence ID" value="TFF39139.1"/>
    <property type="molecule type" value="Genomic_DNA"/>
</dbReference>
<evidence type="ECO:0000256" key="1">
    <source>
        <dbReference type="SAM" id="SignalP"/>
    </source>
</evidence>
<comment type="caution">
    <text evidence="2">The sequence shown here is derived from an EMBL/GenBank/DDBJ whole genome shotgun (WGS) entry which is preliminary data.</text>
</comment>
<dbReference type="AlphaFoldDB" id="A0A4Y8SJ99"/>
<feature type="chain" id="PRO_5021262475" evidence="1">
    <location>
        <begin position="24"/>
        <end position="253"/>
    </location>
</feature>
<proteinExistence type="predicted"/>